<protein>
    <submittedName>
        <fullName evidence="1">General amino-acid permease</fullName>
    </submittedName>
</protein>
<evidence type="ECO:0000313" key="2">
    <source>
        <dbReference type="Proteomes" id="UP000298493"/>
    </source>
</evidence>
<dbReference type="EMBL" id="SNSC02000001">
    <property type="protein sequence ID" value="TID27806.1"/>
    <property type="molecule type" value="Genomic_DNA"/>
</dbReference>
<gene>
    <name evidence="1" type="ORF">E6O75_ATG00573</name>
</gene>
<accession>A0A4Z1PGT0</accession>
<sequence>MASATTFDASNQKLVHITKEVKTLGYDVHHLFFYARPEPTQLYNIESKIAHLDDQFTKLKLEVKVLGGSDLGQMLLDLIEEQEEKLVEETSSFESVRAGRKELCTADWHVSRLVEKFSSIRLAVKELDDKSTSNATEPQPLIQILEDRQKEARTELQRLVDKLSLTVHSTLFDDFDRAILNLWDISHAIDKKLSKLTGKPIVQPPPPANNLSMFQPTIVLLILQTFEGTS</sequence>
<reference evidence="1 2" key="1">
    <citation type="submission" date="2019-04" db="EMBL/GenBank/DDBJ databases">
        <title>High contiguity whole genome sequence and gene annotation resource for two Venturia nashicola isolates.</title>
        <authorList>
            <person name="Prokchorchik M."/>
            <person name="Won K."/>
            <person name="Lee Y."/>
            <person name="Choi E.D."/>
            <person name="Segonzac C."/>
            <person name="Sohn K.H."/>
        </authorList>
    </citation>
    <scope>NUCLEOTIDE SEQUENCE [LARGE SCALE GENOMIC DNA]</scope>
    <source>
        <strain evidence="1 2">PRI2</strain>
    </source>
</reference>
<keyword evidence="2" id="KW-1185">Reference proteome</keyword>
<evidence type="ECO:0000313" key="1">
    <source>
        <dbReference type="EMBL" id="TID27806.1"/>
    </source>
</evidence>
<comment type="caution">
    <text evidence="1">The sequence shown here is derived from an EMBL/GenBank/DDBJ whole genome shotgun (WGS) entry which is preliminary data.</text>
</comment>
<dbReference type="AlphaFoldDB" id="A0A4Z1PGT0"/>
<name>A0A4Z1PGT0_9PEZI</name>
<dbReference type="Proteomes" id="UP000298493">
    <property type="component" value="Unassembled WGS sequence"/>
</dbReference>
<organism evidence="1 2">
    <name type="scientific">Venturia nashicola</name>
    <dbReference type="NCBI Taxonomy" id="86259"/>
    <lineage>
        <taxon>Eukaryota</taxon>
        <taxon>Fungi</taxon>
        <taxon>Dikarya</taxon>
        <taxon>Ascomycota</taxon>
        <taxon>Pezizomycotina</taxon>
        <taxon>Dothideomycetes</taxon>
        <taxon>Pleosporomycetidae</taxon>
        <taxon>Venturiales</taxon>
        <taxon>Venturiaceae</taxon>
        <taxon>Venturia</taxon>
    </lineage>
</organism>
<proteinExistence type="predicted"/>